<keyword evidence="3" id="KW-1185">Reference proteome</keyword>
<comment type="caution">
    <text evidence="2">The sequence shown here is derived from an EMBL/GenBank/DDBJ whole genome shotgun (WGS) entry which is preliminary data.</text>
</comment>
<protein>
    <submittedName>
        <fullName evidence="2">Uncharacterized protein</fullName>
    </submittedName>
</protein>
<evidence type="ECO:0000313" key="3">
    <source>
        <dbReference type="Proteomes" id="UP000092993"/>
    </source>
</evidence>
<evidence type="ECO:0000256" key="1">
    <source>
        <dbReference type="SAM" id="Phobius"/>
    </source>
</evidence>
<name>A0A1C7MMB6_GRIFR</name>
<accession>A0A1C7MMB6</accession>
<keyword evidence="1" id="KW-0472">Membrane</keyword>
<keyword evidence="1" id="KW-1133">Transmembrane helix</keyword>
<dbReference type="Proteomes" id="UP000092993">
    <property type="component" value="Unassembled WGS sequence"/>
</dbReference>
<proteinExistence type="predicted"/>
<keyword evidence="1" id="KW-0812">Transmembrane</keyword>
<gene>
    <name evidence="2" type="ORF">A0H81_01762</name>
</gene>
<feature type="transmembrane region" description="Helical" evidence="1">
    <location>
        <begin position="233"/>
        <end position="258"/>
    </location>
</feature>
<sequence>MEALGEKEDAQTGPRSLCWSTHVIDQACVALALRSSSDSELARQPTGPSLGLIAHCSRTCVDGCPGTACFLLQSEYLLLNFSPNPNSEHGVFCIKSFCSLFVALWITTHATARSISPTVIFREHAFPEDSTKGDSVTSLPNTRRASSVESSQFIQISNITSETNGVGIASDTPTSSTGFYTPHSALAESSANSAGLPFPSCSASSSSSSCAVLNGTASDTLTPSFITINDSGAISIATLILVSGTFMMVIGLVLYLVVCRVRQSRVITLSSPQPLLRRCRFSSSDLQPDISLPPLSGTTQEDYYAPSPTQISFIQGSPLSLLACNFRAVHLIPAANLCRP</sequence>
<evidence type="ECO:0000313" key="2">
    <source>
        <dbReference type="EMBL" id="OBZ77556.1"/>
    </source>
</evidence>
<dbReference type="AlphaFoldDB" id="A0A1C7MMB6"/>
<organism evidence="2 3">
    <name type="scientific">Grifola frondosa</name>
    <name type="common">Maitake</name>
    <name type="synonym">Polyporus frondosus</name>
    <dbReference type="NCBI Taxonomy" id="5627"/>
    <lineage>
        <taxon>Eukaryota</taxon>
        <taxon>Fungi</taxon>
        <taxon>Dikarya</taxon>
        <taxon>Basidiomycota</taxon>
        <taxon>Agaricomycotina</taxon>
        <taxon>Agaricomycetes</taxon>
        <taxon>Polyporales</taxon>
        <taxon>Grifolaceae</taxon>
        <taxon>Grifola</taxon>
    </lineage>
</organism>
<reference evidence="2 3" key="1">
    <citation type="submission" date="2016-03" db="EMBL/GenBank/DDBJ databases">
        <title>Whole genome sequencing of Grifola frondosa 9006-11.</title>
        <authorList>
            <person name="Min B."/>
            <person name="Park H."/>
            <person name="Kim J.-G."/>
            <person name="Cho H."/>
            <person name="Oh Y.-L."/>
            <person name="Kong W.-S."/>
            <person name="Choi I.-G."/>
        </authorList>
    </citation>
    <scope>NUCLEOTIDE SEQUENCE [LARGE SCALE GENOMIC DNA]</scope>
    <source>
        <strain evidence="2 3">9006-11</strain>
    </source>
</reference>
<dbReference type="EMBL" id="LUGG01000002">
    <property type="protein sequence ID" value="OBZ77556.1"/>
    <property type="molecule type" value="Genomic_DNA"/>
</dbReference>